<keyword evidence="1" id="KW-0732">Signal</keyword>
<dbReference type="PANTHER" id="PTHR23019:SF0">
    <property type="entry name" value="NUCLEAR PORE MEMBRANE GLYCOPROTEIN 210"/>
    <property type="match status" value="1"/>
</dbReference>
<protein>
    <submittedName>
        <fullName evidence="3">Bacterial Ig-like domain (Group 2)</fullName>
    </submittedName>
</protein>
<dbReference type="SUPFAM" id="SSF49373">
    <property type="entry name" value="Invasin/intimin cell-adhesion fragments"/>
    <property type="match status" value="2"/>
</dbReference>
<dbReference type="EMBL" id="CYXV01000004">
    <property type="protein sequence ID" value="CUM86505.1"/>
    <property type="molecule type" value="Genomic_DNA"/>
</dbReference>
<dbReference type="PANTHER" id="PTHR23019">
    <property type="entry name" value="NUCLEAR PORE MEMBRANE GLYCOPROTEIN GP210-RELATED"/>
    <property type="match status" value="1"/>
</dbReference>
<dbReference type="SMART" id="SM00635">
    <property type="entry name" value="BID_2"/>
    <property type="match status" value="2"/>
</dbReference>
<reference evidence="3 4" key="1">
    <citation type="submission" date="2015-09" db="EMBL/GenBank/DDBJ databases">
        <authorList>
            <consortium name="Pathogen Informatics"/>
        </authorList>
    </citation>
    <scope>NUCLEOTIDE SEQUENCE [LARGE SCALE GENOMIC DNA]</scope>
    <source>
        <strain evidence="3 4">2789STDY5608863</strain>
    </source>
</reference>
<dbReference type="Pfam" id="PF02368">
    <property type="entry name" value="Big_2"/>
    <property type="match status" value="2"/>
</dbReference>
<feature type="domain" description="BIG2" evidence="2">
    <location>
        <begin position="25"/>
        <end position="101"/>
    </location>
</feature>
<dbReference type="Proteomes" id="UP000095495">
    <property type="component" value="Unassembled WGS sequence"/>
</dbReference>
<feature type="signal peptide" evidence="1">
    <location>
        <begin position="1"/>
        <end position="25"/>
    </location>
</feature>
<dbReference type="Gene3D" id="2.60.40.1080">
    <property type="match status" value="2"/>
</dbReference>
<evidence type="ECO:0000313" key="3">
    <source>
        <dbReference type="EMBL" id="CUM86505.1"/>
    </source>
</evidence>
<gene>
    <name evidence="3" type="ORF">ERS852420_01166</name>
</gene>
<proteinExistence type="predicted"/>
<dbReference type="InterPro" id="IPR045197">
    <property type="entry name" value="NUP210-like"/>
</dbReference>
<feature type="domain" description="BIG2" evidence="2">
    <location>
        <begin position="125"/>
        <end position="195"/>
    </location>
</feature>
<dbReference type="InterPro" id="IPR008964">
    <property type="entry name" value="Invasin/intimin_cell_adhesion"/>
</dbReference>
<sequence>MKKFKILLIALVLIMCSIQPSIASAAQKHYVINADVYYEIQRGETLPLYVVGHKNSSKVKWKSSNPKIASVNGKGVVTGKKCGNVIITATIGKKKYKTEVDVIYGEEIIYDKDINSNSKNDSLYDEPIAVINYDKKTLSSGETVQLKIAGTNKKITWKSSNSSIATVSKKGVVTAISPGKATITGSFKENGYICEIDCKITVSSPWMSEKDLSKYYNVDFSTDKSDMIYISGDSSDSLDGMVPSYYLKDIPSSPQIDVIYGTELHYKWDGEKFLYNVEDLKTLGIIKTSSK</sequence>
<organism evidence="3 4">
    <name type="scientific">Roseburia faecis</name>
    <dbReference type="NCBI Taxonomy" id="301302"/>
    <lineage>
        <taxon>Bacteria</taxon>
        <taxon>Bacillati</taxon>
        <taxon>Bacillota</taxon>
        <taxon>Clostridia</taxon>
        <taxon>Lachnospirales</taxon>
        <taxon>Lachnospiraceae</taxon>
        <taxon>Roseburia</taxon>
    </lineage>
</organism>
<accession>A0A173S9H6</accession>
<name>A0A173S9H6_9FIRM</name>
<evidence type="ECO:0000256" key="1">
    <source>
        <dbReference type="SAM" id="SignalP"/>
    </source>
</evidence>
<evidence type="ECO:0000313" key="4">
    <source>
        <dbReference type="Proteomes" id="UP000095495"/>
    </source>
</evidence>
<dbReference type="AlphaFoldDB" id="A0A173S9H6"/>
<evidence type="ECO:0000259" key="2">
    <source>
        <dbReference type="SMART" id="SM00635"/>
    </source>
</evidence>
<feature type="chain" id="PRO_5008011363" evidence="1">
    <location>
        <begin position="26"/>
        <end position="291"/>
    </location>
</feature>
<dbReference type="RefSeq" id="WP_055261960.1">
    <property type="nucleotide sequence ID" value="NZ_CYXV01000004.1"/>
</dbReference>
<dbReference type="InterPro" id="IPR003343">
    <property type="entry name" value="Big_2"/>
</dbReference>